<dbReference type="PANTHER" id="PTHR47360:SF1">
    <property type="entry name" value="ENDOPEPTIDASE NLPC-RELATED"/>
    <property type="match status" value="1"/>
</dbReference>
<keyword evidence="4" id="KW-0378">Hydrolase</keyword>
<dbReference type="InterPro" id="IPR038765">
    <property type="entry name" value="Papain-like_cys_pep_sf"/>
</dbReference>
<evidence type="ECO:0000256" key="5">
    <source>
        <dbReference type="ARBA" id="ARBA00022807"/>
    </source>
</evidence>
<organism evidence="8 9">
    <name type="scientific">Aliikangiella coralliicola</name>
    <dbReference type="NCBI Taxonomy" id="2592383"/>
    <lineage>
        <taxon>Bacteria</taxon>
        <taxon>Pseudomonadati</taxon>
        <taxon>Pseudomonadota</taxon>
        <taxon>Gammaproteobacteria</taxon>
        <taxon>Oceanospirillales</taxon>
        <taxon>Pleioneaceae</taxon>
        <taxon>Aliikangiella</taxon>
    </lineage>
</organism>
<dbReference type="AlphaFoldDB" id="A0A545UDV2"/>
<dbReference type="Pfam" id="PF00877">
    <property type="entry name" value="NLPC_P60"/>
    <property type="match status" value="1"/>
</dbReference>
<dbReference type="RefSeq" id="WP_142893816.1">
    <property type="nucleotide sequence ID" value="NZ_ML660164.1"/>
</dbReference>
<evidence type="ECO:0000256" key="4">
    <source>
        <dbReference type="ARBA" id="ARBA00022801"/>
    </source>
</evidence>
<dbReference type="Proteomes" id="UP000315439">
    <property type="component" value="Unassembled WGS sequence"/>
</dbReference>
<protein>
    <recommendedName>
        <fullName evidence="7">NlpC/P60 domain-containing protein</fullName>
    </recommendedName>
</protein>
<dbReference type="PANTHER" id="PTHR47360">
    <property type="entry name" value="MUREIN DD-ENDOPEPTIDASE MEPS/MUREIN LD-CARBOXYPEPTIDASE"/>
    <property type="match status" value="1"/>
</dbReference>
<dbReference type="GO" id="GO:0006508">
    <property type="term" value="P:proteolysis"/>
    <property type="evidence" value="ECO:0007669"/>
    <property type="project" value="UniProtKB-KW"/>
</dbReference>
<accession>A0A545UDV2</accession>
<dbReference type="InterPro" id="IPR052062">
    <property type="entry name" value="Murein_DD/LD_carboxypeptidase"/>
</dbReference>
<dbReference type="Gene3D" id="3.90.1720.10">
    <property type="entry name" value="endopeptidase domain like (from Nostoc punctiforme)"/>
    <property type="match status" value="1"/>
</dbReference>
<reference evidence="8 9" key="1">
    <citation type="submission" date="2019-07" db="EMBL/GenBank/DDBJ databases">
        <title>Draft genome for Aliikangiella sp. M105.</title>
        <authorList>
            <person name="Wang G."/>
        </authorList>
    </citation>
    <scope>NUCLEOTIDE SEQUENCE [LARGE SCALE GENOMIC DNA]</scope>
    <source>
        <strain evidence="8 9">M105</strain>
    </source>
</reference>
<keyword evidence="5" id="KW-0788">Thiol protease</keyword>
<dbReference type="PROSITE" id="PS51935">
    <property type="entry name" value="NLPC_P60"/>
    <property type="match status" value="1"/>
</dbReference>
<dbReference type="GO" id="GO:0008234">
    <property type="term" value="F:cysteine-type peptidase activity"/>
    <property type="evidence" value="ECO:0007669"/>
    <property type="project" value="UniProtKB-KW"/>
</dbReference>
<comment type="caution">
    <text evidence="8">The sequence shown here is derived from an EMBL/GenBank/DDBJ whole genome shotgun (WGS) entry which is preliminary data.</text>
</comment>
<dbReference type="InterPro" id="IPR000064">
    <property type="entry name" value="NLP_P60_dom"/>
</dbReference>
<feature type="domain" description="NlpC/P60" evidence="7">
    <location>
        <begin position="49"/>
        <end position="170"/>
    </location>
</feature>
<keyword evidence="9" id="KW-1185">Reference proteome</keyword>
<evidence type="ECO:0000259" key="7">
    <source>
        <dbReference type="PROSITE" id="PS51935"/>
    </source>
</evidence>
<name>A0A545UDV2_9GAMM</name>
<keyword evidence="2" id="KW-0645">Protease</keyword>
<keyword evidence="3" id="KW-0732">Signal</keyword>
<sequence length="171" mass="19886">MKFKTWLIIPLALCFWGCSHRPPTLPPASQPEIEPPGKGKSKPAKNPYQRVKYKLLDQYKKWRGTPYRLGGLNKQGIDCSGFVYQTFRQQLNIQLPRTTIQQSKSGRQVDFQQLKAGDLIFFKTGKKLRHVGIYIDGQQFIHASTSQGVMISTLDNPYWRKSFWKVQRVWQ</sequence>
<proteinExistence type="inferred from homology"/>
<dbReference type="SUPFAM" id="SSF54001">
    <property type="entry name" value="Cysteine proteinases"/>
    <property type="match status" value="1"/>
</dbReference>
<evidence type="ECO:0000256" key="2">
    <source>
        <dbReference type="ARBA" id="ARBA00022670"/>
    </source>
</evidence>
<dbReference type="OrthoDB" id="9807055at2"/>
<comment type="similarity">
    <text evidence="1">Belongs to the peptidase C40 family.</text>
</comment>
<dbReference type="EMBL" id="VIKS01000007">
    <property type="protein sequence ID" value="TQV87638.1"/>
    <property type="molecule type" value="Genomic_DNA"/>
</dbReference>
<feature type="region of interest" description="Disordered" evidence="6">
    <location>
        <begin position="26"/>
        <end position="45"/>
    </location>
</feature>
<gene>
    <name evidence="8" type="ORF">FLL46_12275</name>
</gene>
<evidence type="ECO:0000256" key="1">
    <source>
        <dbReference type="ARBA" id="ARBA00007074"/>
    </source>
</evidence>
<evidence type="ECO:0000313" key="9">
    <source>
        <dbReference type="Proteomes" id="UP000315439"/>
    </source>
</evidence>
<evidence type="ECO:0000256" key="6">
    <source>
        <dbReference type="SAM" id="MobiDB-lite"/>
    </source>
</evidence>
<evidence type="ECO:0000256" key="3">
    <source>
        <dbReference type="ARBA" id="ARBA00022729"/>
    </source>
</evidence>
<evidence type="ECO:0000313" key="8">
    <source>
        <dbReference type="EMBL" id="TQV87638.1"/>
    </source>
</evidence>